<dbReference type="EMBL" id="BGZK01000024">
    <property type="protein sequence ID" value="GBP06985.1"/>
    <property type="molecule type" value="Genomic_DNA"/>
</dbReference>
<evidence type="ECO:0000313" key="3">
    <source>
        <dbReference type="Proteomes" id="UP000299102"/>
    </source>
</evidence>
<evidence type="ECO:0000313" key="2">
    <source>
        <dbReference type="EMBL" id="GBP06985.1"/>
    </source>
</evidence>
<dbReference type="AlphaFoldDB" id="A0A4C1SYI2"/>
<evidence type="ECO:0000256" key="1">
    <source>
        <dbReference type="SAM" id="MobiDB-lite"/>
    </source>
</evidence>
<proteinExistence type="predicted"/>
<name>A0A4C1SYI2_EUMVA</name>
<dbReference type="Proteomes" id="UP000299102">
    <property type="component" value="Unassembled WGS sequence"/>
</dbReference>
<protein>
    <submittedName>
        <fullName evidence="2">Uncharacterized protein</fullName>
    </submittedName>
</protein>
<sequence length="78" mass="8570">MFPSVNLFKSYERQAGRQEGSGKLQADSGFFGQAERERQRDREVGGQRGTDTELSVRKSDSHLAGFSSLGASWESSLA</sequence>
<keyword evidence="3" id="KW-1185">Reference proteome</keyword>
<accession>A0A4C1SYI2</accession>
<comment type="caution">
    <text evidence="2">The sequence shown here is derived from an EMBL/GenBank/DDBJ whole genome shotgun (WGS) entry which is preliminary data.</text>
</comment>
<gene>
    <name evidence="2" type="ORF">EVAR_4418_1</name>
</gene>
<feature type="region of interest" description="Disordered" evidence="1">
    <location>
        <begin position="1"/>
        <end position="59"/>
    </location>
</feature>
<organism evidence="2 3">
    <name type="scientific">Eumeta variegata</name>
    <name type="common">Bagworm moth</name>
    <name type="synonym">Eumeta japonica</name>
    <dbReference type="NCBI Taxonomy" id="151549"/>
    <lineage>
        <taxon>Eukaryota</taxon>
        <taxon>Metazoa</taxon>
        <taxon>Ecdysozoa</taxon>
        <taxon>Arthropoda</taxon>
        <taxon>Hexapoda</taxon>
        <taxon>Insecta</taxon>
        <taxon>Pterygota</taxon>
        <taxon>Neoptera</taxon>
        <taxon>Endopterygota</taxon>
        <taxon>Lepidoptera</taxon>
        <taxon>Glossata</taxon>
        <taxon>Ditrysia</taxon>
        <taxon>Tineoidea</taxon>
        <taxon>Psychidae</taxon>
        <taxon>Oiketicinae</taxon>
        <taxon>Eumeta</taxon>
    </lineage>
</organism>
<reference evidence="2 3" key="1">
    <citation type="journal article" date="2019" name="Commun. Biol.">
        <title>The bagworm genome reveals a unique fibroin gene that provides high tensile strength.</title>
        <authorList>
            <person name="Kono N."/>
            <person name="Nakamura H."/>
            <person name="Ohtoshi R."/>
            <person name="Tomita M."/>
            <person name="Numata K."/>
            <person name="Arakawa K."/>
        </authorList>
    </citation>
    <scope>NUCLEOTIDE SEQUENCE [LARGE SCALE GENOMIC DNA]</scope>
</reference>
<feature type="compositionally biased region" description="Basic and acidic residues" evidence="1">
    <location>
        <begin position="34"/>
        <end position="59"/>
    </location>
</feature>